<keyword evidence="1" id="KW-0805">Transcription regulation</keyword>
<dbReference type="Proteomes" id="UP000029492">
    <property type="component" value="Chromosome"/>
</dbReference>
<dbReference type="eggNOG" id="COG3449">
    <property type="taxonomic scope" value="Bacteria"/>
</dbReference>
<dbReference type="InterPro" id="IPR009057">
    <property type="entry name" value="Homeodomain-like_sf"/>
</dbReference>
<dbReference type="InterPro" id="IPR020449">
    <property type="entry name" value="Tscrpt_reg_AraC-type_HTH"/>
</dbReference>
<evidence type="ECO:0000259" key="5">
    <source>
        <dbReference type="PROSITE" id="PS01124"/>
    </source>
</evidence>
<dbReference type="Gene3D" id="3.20.80.10">
    <property type="entry name" value="Regulatory factor, effector binding domain"/>
    <property type="match status" value="1"/>
</dbReference>
<dbReference type="PROSITE" id="PS01124">
    <property type="entry name" value="HTH_ARAC_FAMILY_2"/>
    <property type="match status" value="1"/>
</dbReference>
<dbReference type="AlphaFoldDB" id="A0A089P017"/>
<protein>
    <submittedName>
        <fullName evidence="6">AraC family transcriptional regulator</fullName>
    </submittedName>
</protein>
<dbReference type="InterPro" id="IPR018060">
    <property type="entry name" value="HTH_AraC"/>
</dbReference>
<dbReference type="GO" id="GO:0003700">
    <property type="term" value="F:DNA-binding transcription factor activity"/>
    <property type="evidence" value="ECO:0007669"/>
    <property type="project" value="InterPro"/>
</dbReference>
<dbReference type="SUPFAM" id="SSF55136">
    <property type="entry name" value="Probable bacterial effector-binding domain"/>
    <property type="match status" value="1"/>
</dbReference>
<evidence type="ECO:0000313" key="6">
    <source>
        <dbReference type="EMBL" id="AIQ92997.1"/>
    </source>
</evidence>
<keyword evidence="2" id="KW-0238">DNA-binding</keyword>
<evidence type="ECO:0000256" key="2">
    <source>
        <dbReference type="ARBA" id="ARBA00023125"/>
    </source>
</evidence>
<proteinExistence type="predicted"/>
<gene>
    <name evidence="6" type="ORF">MOC_5242</name>
</gene>
<reference evidence="6 7" key="1">
    <citation type="journal article" date="2014" name="PLoS ONE">
        <title>Genome Information of Methylobacterium oryzae, a Plant-Probiotic Methylotroph in the Phyllosphere.</title>
        <authorList>
            <person name="Kwak M.J."/>
            <person name="Jeong H."/>
            <person name="Madhaiyan M."/>
            <person name="Lee Y."/>
            <person name="Sa T.M."/>
            <person name="Oh T.K."/>
            <person name="Kim J.F."/>
        </authorList>
    </citation>
    <scope>NUCLEOTIDE SEQUENCE [LARGE SCALE GENOMIC DNA]</scope>
    <source>
        <strain evidence="6 7">CBMB20</strain>
    </source>
</reference>
<dbReference type="GO" id="GO:0043565">
    <property type="term" value="F:sequence-specific DNA binding"/>
    <property type="evidence" value="ECO:0007669"/>
    <property type="project" value="InterPro"/>
</dbReference>
<organism evidence="6 7">
    <name type="scientific">Methylobacterium oryzae CBMB20</name>
    <dbReference type="NCBI Taxonomy" id="693986"/>
    <lineage>
        <taxon>Bacteria</taxon>
        <taxon>Pseudomonadati</taxon>
        <taxon>Pseudomonadota</taxon>
        <taxon>Alphaproteobacteria</taxon>
        <taxon>Hyphomicrobiales</taxon>
        <taxon>Methylobacteriaceae</taxon>
        <taxon>Methylobacterium</taxon>
    </lineage>
</organism>
<evidence type="ECO:0000256" key="4">
    <source>
        <dbReference type="SAM" id="MobiDB-lite"/>
    </source>
</evidence>
<dbReference type="STRING" id="693986.MOC_5242"/>
<evidence type="ECO:0000256" key="1">
    <source>
        <dbReference type="ARBA" id="ARBA00023015"/>
    </source>
</evidence>
<dbReference type="EMBL" id="CP003811">
    <property type="protein sequence ID" value="AIQ92997.1"/>
    <property type="molecule type" value="Genomic_DNA"/>
</dbReference>
<sequence length="313" mass="35107">MAEDLNDQISWERNLLTRDPRIAHRPSSSPKRPPPTMLDDPRIARAIRLIERSPAEKIGLSDIARHVGLSLFHFQRLFQAVMGETPSAYMRRTRLDRAAMNLQMSRQPITDVALNAGYASHEAFVRAFHRQFGAVPSQYRMVAQQALPLKPAAPIAGGEVARVEERPACTLRAVRFHGPYPAFEAHWTAFHGYLASIGIDPADVEAVGITYDTPLITPDAVFRHDCAIVDRGLTVADELLQPVAFRPGRYVRMRHRKPFRAILQTYAALSLDWLPRSGETFLPDGNGGYKVYHKPPWTRVGQVHDLSVVLPLA</sequence>
<dbReference type="RefSeq" id="WP_236961866.1">
    <property type="nucleotide sequence ID" value="NZ_CP003811.1"/>
</dbReference>
<dbReference type="PANTHER" id="PTHR40055">
    <property type="entry name" value="TRANSCRIPTIONAL REGULATOR YGIV-RELATED"/>
    <property type="match status" value="1"/>
</dbReference>
<dbReference type="SMART" id="SM00871">
    <property type="entry name" value="AraC_E_bind"/>
    <property type="match status" value="1"/>
</dbReference>
<dbReference type="InterPro" id="IPR011256">
    <property type="entry name" value="Reg_factor_effector_dom_sf"/>
</dbReference>
<dbReference type="InterPro" id="IPR029442">
    <property type="entry name" value="GyrI-like"/>
</dbReference>
<dbReference type="PRINTS" id="PR00032">
    <property type="entry name" value="HTHARAC"/>
</dbReference>
<dbReference type="InterPro" id="IPR050908">
    <property type="entry name" value="SmbC-like"/>
</dbReference>
<dbReference type="PANTHER" id="PTHR40055:SF1">
    <property type="entry name" value="TRANSCRIPTIONAL REGULATOR YGIV-RELATED"/>
    <property type="match status" value="1"/>
</dbReference>
<feature type="region of interest" description="Disordered" evidence="4">
    <location>
        <begin position="17"/>
        <end position="40"/>
    </location>
</feature>
<dbReference type="Pfam" id="PF12833">
    <property type="entry name" value="HTH_18"/>
    <property type="match status" value="1"/>
</dbReference>
<evidence type="ECO:0000256" key="3">
    <source>
        <dbReference type="ARBA" id="ARBA00023163"/>
    </source>
</evidence>
<dbReference type="SUPFAM" id="SSF46689">
    <property type="entry name" value="Homeodomain-like"/>
    <property type="match status" value="2"/>
</dbReference>
<dbReference type="Pfam" id="PF06445">
    <property type="entry name" value="GyrI-like"/>
    <property type="match status" value="1"/>
</dbReference>
<dbReference type="KEGG" id="mor:MOC_5242"/>
<dbReference type="eggNOG" id="COG4977">
    <property type="taxonomic scope" value="Bacteria"/>
</dbReference>
<evidence type="ECO:0000313" key="7">
    <source>
        <dbReference type="Proteomes" id="UP000029492"/>
    </source>
</evidence>
<dbReference type="InterPro" id="IPR010499">
    <property type="entry name" value="AraC_E-bd"/>
</dbReference>
<dbReference type="SMART" id="SM00342">
    <property type="entry name" value="HTH_ARAC"/>
    <property type="match status" value="1"/>
</dbReference>
<dbReference type="Gene3D" id="1.10.10.60">
    <property type="entry name" value="Homeodomain-like"/>
    <property type="match status" value="2"/>
</dbReference>
<feature type="domain" description="HTH araC/xylS-type" evidence="5">
    <location>
        <begin position="44"/>
        <end position="142"/>
    </location>
</feature>
<accession>A0A089P017</accession>
<keyword evidence="7" id="KW-1185">Reference proteome</keyword>
<name>A0A089P017_9HYPH</name>
<dbReference type="HOGENOM" id="CLU_000445_81_1_5"/>
<keyword evidence="3" id="KW-0804">Transcription</keyword>